<dbReference type="GO" id="GO:0005524">
    <property type="term" value="F:ATP binding"/>
    <property type="evidence" value="ECO:0007669"/>
    <property type="project" value="UniProtKB-KW"/>
</dbReference>
<gene>
    <name evidence="12" type="ORF">SAMN04487775_104159</name>
</gene>
<evidence type="ECO:0000259" key="10">
    <source>
        <dbReference type="PROSITE" id="PS51194"/>
    </source>
</evidence>
<feature type="region of interest" description="Disordered" evidence="8">
    <location>
        <begin position="488"/>
        <end position="540"/>
    </location>
</feature>
<evidence type="ECO:0000256" key="4">
    <source>
        <dbReference type="ARBA" id="ARBA00022840"/>
    </source>
</evidence>
<evidence type="ECO:0000256" key="5">
    <source>
        <dbReference type="ARBA" id="ARBA00038437"/>
    </source>
</evidence>
<dbReference type="InterPro" id="IPR050079">
    <property type="entry name" value="DEAD_box_RNA_helicase"/>
</dbReference>
<dbReference type="InterPro" id="IPR011545">
    <property type="entry name" value="DEAD/DEAH_box_helicase_dom"/>
</dbReference>
<evidence type="ECO:0000256" key="7">
    <source>
        <dbReference type="RuleBase" id="RU000492"/>
    </source>
</evidence>
<feature type="compositionally biased region" description="Basic and acidic residues" evidence="8">
    <location>
        <begin position="400"/>
        <end position="427"/>
    </location>
</feature>
<keyword evidence="2 7" id="KW-0378">Hydrolase</keyword>
<dbReference type="InterPro" id="IPR014014">
    <property type="entry name" value="RNA_helicase_DEAD_Q_motif"/>
</dbReference>
<evidence type="ECO:0000256" key="1">
    <source>
        <dbReference type="ARBA" id="ARBA00022741"/>
    </source>
</evidence>
<dbReference type="PANTHER" id="PTHR47959">
    <property type="entry name" value="ATP-DEPENDENT RNA HELICASE RHLE-RELATED"/>
    <property type="match status" value="1"/>
</dbReference>
<protein>
    <submittedName>
        <fullName evidence="12">ATP-dependent RNA helicase RhlB</fullName>
    </submittedName>
</protein>
<keyword evidence="13" id="KW-1185">Reference proteome</keyword>
<evidence type="ECO:0000259" key="11">
    <source>
        <dbReference type="PROSITE" id="PS51195"/>
    </source>
</evidence>
<sequence length="552" mass="61879">MDFTEFGLDERLLKGIEAAGYVTCTPVQEQVIKASKSAEGAKGPDLYVQSQTGTGKTCAYLVAVIGEMLKEQNAGKKCLILAPTRELAVQIEEEAKVLVGTSGLKAFSVYGGVGYEKQIATLKKGVDIVIGTPGRVIDLNEGGNLDLSNSYFCVIDEADRMFDMGFYDDLRKILKCLPEAESRQTMLFSATLNTYVKNLAWEYTRDPVEITIEAENITVSEIQQELLHVSSDEKMKLLVGILKHENPESAIIFCNTKRSCEVIAKRLVINEIQAEFMIGDLPQSKRLAILKKFKAGEIKILVATDVAARGIDVDDLAMVINYDLPVEAENYVHRIGRTARAGKSGKAYTFCSEQDVYNLPAIERYIEMSIPATVAYPDQMEEDKSAGMYIKTENWRGDDDYDNRGGYRKGKDGDIHNRRRDDRDGRGHGKRNGHGRDDKRDDRRHDGYKKDGYKKGGKGRDGGKRPYIDPAKLAGLSYEERMKMYKDAYASGSVSKGAKDIYKKGGYKKSDYKKGDYKKNGKKSYNNNRPQQKAAPEQKKTFWQKVKSFFGR</sequence>
<accession>A0A1I3K9P0</accession>
<evidence type="ECO:0000256" key="2">
    <source>
        <dbReference type="ARBA" id="ARBA00022801"/>
    </source>
</evidence>
<dbReference type="Pfam" id="PF00270">
    <property type="entry name" value="DEAD"/>
    <property type="match status" value="1"/>
</dbReference>
<dbReference type="InterPro" id="IPR000629">
    <property type="entry name" value="RNA-helicase_DEAD-box_CS"/>
</dbReference>
<feature type="short sequence motif" description="Q motif" evidence="6">
    <location>
        <begin position="1"/>
        <end position="29"/>
    </location>
</feature>
<dbReference type="Proteomes" id="UP000182737">
    <property type="component" value="Unassembled WGS sequence"/>
</dbReference>
<dbReference type="GO" id="GO:0003724">
    <property type="term" value="F:RNA helicase activity"/>
    <property type="evidence" value="ECO:0007669"/>
    <property type="project" value="InterPro"/>
</dbReference>
<evidence type="ECO:0000313" key="12">
    <source>
        <dbReference type="EMBL" id="SFI69216.1"/>
    </source>
</evidence>
<evidence type="ECO:0000256" key="6">
    <source>
        <dbReference type="PROSITE-ProRule" id="PRU00552"/>
    </source>
</evidence>
<evidence type="ECO:0000256" key="3">
    <source>
        <dbReference type="ARBA" id="ARBA00022806"/>
    </source>
</evidence>
<dbReference type="SUPFAM" id="SSF52540">
    <property type="entry name" value="P-loop containing nucleoside triphosphate hydrolases"/>
    <property type="match status" value="1"/>
</dbReference>
<dbReference type="Gene3D" id="3.40.50.300">
    <property type="entry name" value="P-loop containing nucleotide triphosphate hydrolases"/>
    <property type="match status" value="2"/>
</dbReference>
<feature type="compositionally biased region" description="Basic and acidic residues" evidence="8">
    <location>
        <begin position="434"/>
        <end position="467"/>
    </location>
</feature>
<keyword evidence="4 7" id="KW-0067">ATP-binding</keyword>
<dbReference type="GO" id="GO:0016787">
    <property type="term" value="F:hydrolase activity"/>
    <property type="evidence" value="ECO:0007669"/>
    <property type="project" value="UniProtKB-KW"/>
</dbReference>
<dbReference type="CDD" id="cd00268">
    <property type="entry name" value="DEADc"/>
    <property type="match status" value="1"/>
</dbReference>
<dbReference type="Pfam" id="PF00271">
    <property type="entry name" value="Helicase_C"/>
    <property type="match status" value="1"/>
</dbReference>
<dbReference type="EMBL" id="FORI01000004">
    <property type="protein sequence ID" value="SFI69216.1"/>
    <property type="molecule type" value="Genomic_DNA"/>
</dbReference>
<name>A0A1I3K9P0_9SPIR</name>
<dbReference type="SMART" id="SM00490">
    <property type="entry name" value="HELICc"/>
    <property type="match status" value="1"/>
</dbReference>
<dbReference type="InterPro" id="IPR044742">
    <property type="entry name" value="DEAD/DEAH_RhlB"/>
</dbReference>
<dbReference type="CDD" id="cd18787">
    <property type="entry name" value="SF2_C_DEAD"/>
    <property type="match status" value="1"/>
</dbReference>
<dbReference type="PANTHER" id="PTHR47959:SF10">
    <property type="entry name" value="ATP-DEPENDENT RNA HELICASE RHLB"/>
    <property type="match status" value="1"/>
</dbReference>
<evidence type="ECO:0000259" key="9">
    <source>
        <dbReference type="PROSITE" id="PS51192"/>
    </source>
</evidence>
<dbReference type="PROSITE" id="PS00039">
    <property type="entry name" value="DEAD_ATP_HELICASE"/>
    <property type="match status" value="1"/>
</dbReference>
<dbReference type="OrthoDB" id="9805696at2"/>
<dbReference type="PROSITE" id="PS51192">
    <property type="entry name" value="HELICASE_ATP_BIND_1"/>
    <property type="match status" value="1"/>
</dbReference>
<evidence type="ECO:0000313" key="13">
    <source>
        <dbReference type="Proteomes" id="UP000182737"/>
    </source>
</evidence>
<dbReference type="InterPro" id="IPR014001">
    <property type="entry name" value="Helicase_ATP-bd"/>
</dbReference>
<dbReference type="InterPro" id="IPR001650">
    <property type="entry name" value="Helicase_C-like"/>
</dbReference>
<keyword evidence="3 7" id="KW-0347">Helicase</keyword>
<comment type="similarity">
    <text evidence="5 7">Belongs to the DEAD box helicase family.</text>
</comment>
<dbReference type="GO" id="GO:0005829">
    <property type="term" value="C:cytosol"/>
    <property type="evidence" value="ECO:0007669"/>
    <property type="project" value="TreeGrafter"/>
</dbReference>
<dbReference type="SMART" id="SM00487">
    <property type="entry name" value="DEXDc"/>
    <property type="match status" value="1"/>
</dbReference>
<proteinExistence type="inferred from homology"/>
<dbReference type="InterPro" id="IPR027417">
    <property type="entry name" value="P-loop_NTPase"/>
</dbReference>
<dbReference type="PROSITE" id="PS51194">
    <property type="entry name" value="HELICASE_CTER"/>
    <property type="match status" value="1"/>
</dbReference>
<dbReference type="PROSITE" id="PS51195">
    <property type="entry name" value="Q_MOTIF"/>
    <property type="match status" value="1"/>
</dbReference>
<feature type="domain" description="Helicase C-terminal" evidence="10">
    <location>
        <begin position="221"/>
        <end position="384"/>
    </location>
</feature>
<feature type="region of interest" description="Disordered" evidence="8">
    <location>
        <begin position="400"/>
        <end position="469"/>
    </location>
</feature>
<feature type="domain" description="Helicase ATP-binding" evidence="9">
    <location>
        <begin position="37"/>
        <end position="210"/>
    </location>
</feature>
<feature type="domain" description="DEAD-box RNA helicase Q" evidence="11">
    <location>
        <begin position="1"/>
        <end position="29"/>
    </location>
</feature>
<keyword evidence="1 7" id="KW-0547">Nucleotide-binding</keyword>
<feature type="compositionally biased region" description="Basic and acidic residues" evidence="8">
    <location>
        <begin position="497"/>
        <end position="519"/>
    </location>
</feature>
<organism evidence="12 13">
    <name type="scientific">Treponema bryantii</name>
    <dbReference type="NCBI Taxonomy" id="163"/>
    <lineage>
        <taxon>Bacteria</taxon>
        <taxon>Pseudomonadati</taxon>
        <taxon>Spirochaetota</taxon>
        <taxon>Spirochaetia</taxon>
        <taxon>Spirochaetales</taxon>
        <taxon>Treponemataceae</taxon>
        <taxon>Treponema</taxon>
    </lineage>
</organism>
<reference evidence="13" key="1">
    <citation type="submission" date="2016-10" db="EMBL/GenBank/DDBJ databases">
        <authorList>
            <person name="Varghese N."/>
            <person name="Submissions S."/>
        </authorList>
    </citation>
    <scope>NUCLEOTIDE SEQUENCE [LARGE SCALE GENOMIC DNA]</scope>
    <source>
        <strain evidence="13">XBD1002</strain>
    </source>
</reference>
<dbReference type="RefSeq" id="WP_074931263.1">
    <property type="nucleotide sequence ID" value="NZ_FORI01000004.1"/>
</dbReference>
<dbReference type="GO" id="GO:0003676">
    <property type="term" value="F:nucleic acid binding"/>
    <property type="evidence" value="ECO:0007669"/>
    <property type="project" value="InterPro"/>
</dbReference>
<evidence type="ECO:0000256" key="8">
    <source>
        <dbReference type="SAM" id="MobiDB-lite"/>
    </source>
</evidence>
<dbReference type="AlphaFoldDB" id="A0A1I3K9P0"/>